<dbReference type="EMBL" id="ML996092">
    <property type="protein sequence ID" value="KAF2148825.1"/>
    <property type="molecule type" value="Genomic_DNA"/>
</dbReference>
<feature type="region of interest" description="Disordered" evidence="4">
    <location>
        <begin position="243"/>
        <end position="263"/>
    </location>
</feature>
<dbReference type="SUPFAM" id="SSF47060">
    <property type="entry name" value="S15/NS1 RNA-binding domain"/>
    <property type="match status" value="1"/>
</dbReference>
<organism evidence="5 6">
    <name type="scientific">Myriangium duriaei CBS 260.36</name>
    <dbReference type="NCBI Taxonomy" id="1168546"/>
    <lineage>
        <taxon>Eukaryota</taxon>
        <taxon>Fungi</taxon>
        <taxon>Dikarya</taxon>
        <taxon>Ascomycota</taxon>
        <taxon>Pezizomycotina</taxon>
        <taxon>Dothideomycetes</taxon>
        <taxon>Dothideomycetidae</taxon>
        <taxon>Myriangiales</taxon>
        <taxon>Myriangiaceae</taxon>
        <taxon>Myriangium</taxon>
    </lineage>
</organism>
<comment type="caution">
    <text evidence="5">The sequence shown here is derived from an EMBL/GenBank/DDBJ whole genome shotgun (WGS) entry which is preliminary data.</text>
</comment>
<dbReference type="GO" id="GO:0003735">
    <property type="term" value="F:structural constituent of ribosome"/>
    <property type="evidence" value="ECO:0007669"/>
    <property type="project" value="InterPro"/>
</dbReference>
<dbReference type="OrthoDB" id="441444at2759"/>
<keyword evidence="2" id="KW-0689">Ribosomal protein</keyword>
<keyword evidence="3" id="KW-0687">Ribonucleoprotein</keyword>
<evidence type="ECO:0000256" key="1">
    <source>
        <dbReference type="ARBA" id="ARBA00008434"/>
    </source>
</evidence>
<keyword evidence="6" id="KW-1185">Reference proteome</keyword>
<comment type="similarity">
    <text evidence="1">Belongs to the universal ribosomal protein uS15 family.</text>
</comment>
<dbReference type="GO" id="GO:0006412">
    <property type="term" value="P:translation"/>
    <property type="evidence" value="ECO:0007669"/>
    <property type="project" value="InterPro"/>
</dbReference>
<evidence type="ECO:0008006" key="7">
    <source>
        <dbReference type="Google" id="ProtNLM"/>
    </source>
</evidence>
<reference evidence="5" key="1">
    <citation type="journal article" date="2020" name="Stud. Mycol.">
        <title>101 Dothideomycetes genomes: a test case for predicting lifestyles and emergence of pathogens.</title>
        <authorList>
            <person name="Haridas S."/>
            <person name="Albert R."/>
            <person name="Binder M."/>
            <person name="Bloem J."/>
            <person name="Labutti K."/>
            <person name="Salamov A."/>
            <person name="Andreopoulos B."/>
            <person name="Baker S."/>
            <person name="Barry K."/>
            <person name="Bills G."/>
            <person name="Bluhm B."/>
            <person name="Cannon C."/>
            <person name="Castanera R."/>
            <person name="Culley D."/>
            <person name="Daum C."/>
            <person name="Ezra D."/>
            <person name="Gonzalez J."/>
            <person name="Henrissat B."/>
            <person name="Kuo A."/>
            <person name="Liang C."/>
            <person name="Lipzen A."/>
            <person name="Lutzoni F."/>
            <person name="Magnuson J."/>
            <person name="Mondo S."/>
            <person name="Nolan M."/>
            <person name="Ohm R."/>
            <person name="Pangilinan J."/>
            <person name="Park H.-J."/>
            <person name="Ramirez L."/>
            <person name="Alfaro M."/>
            <person name="Sun H."/>
            <person name="Tritt A."/>
            <person name="Yoshinaga Y."/>
            <person name="Zwiers L.-H."/>
            <person name="Turgeon B."/>
            <person name="Goodwin S."/>
            <person name="Spatafora J."/>
            <person name="Crous P."/>
            <person name="Grigoriev I."/>
        </authorList>
    </citation>
    <scope>NUCLEOTIDE SEQUENCE</scope>
    <source>
        <strain evidence="5">CBS 260.36</strain>
    </source>
</reference>
<dbReference type="Proteomes" id="UP000799439">
    <property type="component" value="Unassembled WGS sequence"/>
</dbReference>
<evidence type="ECO:0000256" key="3">
    <source>
        <dbReference type="ARBA" id="ARBA00023274"/>
    </source>
</evidence>
<feature type="region of interest" description="Disordered" evidence="4">
    <location>
        <begin position="85"/>
        <end position="124"/>
    </location>
</feature>
<accession>A0A9P4IW49</accession>
<dbReference type="GO" id="GO:1990904">
    <property type="term" value="C:ribonucleoprotein complex"/>
    <property type="evidence" value="ECO:0007669"/>
    <property type="project" value="UniProtKB-KW"/>
</dbReference>
<dbReference type="InterPro" id="IPR009068">
    <property type="entry name" value="uS15_NS1_RNA-bd_sf"/>
</dbReference>
<feature type="compositionally biased region" description="Polar residues" evidence="4">
    <location>
        <begin position="111"/>
        <end position="124"/>
    </location>
</feature>
<dbReference type="CDD" id="cd00353">
    <property type="entry name" value="Ribosomal_S15p_S13e"/>
    <property type="match status" value="1"/>
</dbReference>
<dbReference type="Gene3D" id="1.10.287.10">
    <property type="entry name" value="S15/NS1, RNA-binding"/>
    <property type="match status" value="1"/>
</dbReference>
<gene>
    <name evidence="5" type="ORF">K461DRAFT_261631</name>
</gene>
<protein>
    <recommendedName>
        <fullName evidence="7">Ribosomal protein S15</fullName>
    </recommendedName>
</protein>
<dbReference type="PANTHER" id="PTHR23321:SF26">
    <property type="entry name" value="SMALL RIBOSOMAL SUBUNIT PROTEIN US15M"/>
    <property type="match status" value="1"/>
</dbReference>
<evidence type="ECO:0000256" key="4">
    <source>
        <dbReference type="SAM" id="MobiDB-lite"/>
    </source>
</evidence>
<dbReference type="InterPro" id="IPR000589">
    <property type="entry name" value="Ribosomal_uS15"/>
</dbReference>
<feature type="region of interest" description="Disordered" evidence="4">
    <location>
        <begin position="24"/>
        <end position="45"/>
    </location>
</feature>
<evidence type="ECO:0000313" key="5">
    <source>
        <dbReference type="EMBL" id="KAF2148825.1"/>
    </source>
</evidence>
<proteinExistence type="inferred from homology"/>
<evidence type="ECO:0000313" key="6">
    <source>
        <dbReference type="Proteomes" id="UP000799439"/>
    </source>
</evidence>
<dbReference type="AlphaFoldDB" id="A0A9P4IW49"/>
<dbReference type="SMART" id="SM01387">
    <property type="entry name" value="Ribosomal_S15"/>
    <property type="match status" value="1"/>
</dbReference>
<feature type="compositionally biased region" description="Polar residues" evidence="4">
    <location>
        <begin position="24"/>
        <end position="36"/>
    </location>
</feature>
<name>A0A9P4IW49_9PEZI</name>
<dbReference type="GO" id="GO:0005737">
    <property type="term" value="C:cytoplasm"/>
    <property type="evidence" value="ECO:0007669"/>
    <property type="project" value="UniProtKB-ARBA"/>
</dbReference>
<sequence length="342" mass="37764">MEQLLVRFRGISLRASQTTCSACRSLSTSASRQATANKPRRRHVDPYAAAQARARKAANISRQAELQKAKVDALGDPVLGKPSPFVQSFDSAAAPPAGSERSQNIKRTDTESGSGSRSEPEQLNFSITSSELESALDRSLVWSGQRLRNVREESIDYELDRASNVSEEAFDKVEPDLLNPDPKSASHSTATEALRRITALSNASSKDRLNVNIKRCVSTFGRHNTDNHLPTKPQPSESYLAMQAAHQGGAQPEKTPRAGPDTGSSEVQIAILTARIRTLAQFMDGRGRMDKMNKRNLRVLVHRRQKLLKYLQRKERGGPRFRNVVEVLGLTPGAWEGEISLR</sequence>
<dbReference type="InterPro" id="IPR005290">
    <property type="entry name" value="Ribosomal_uS15_bac-type"/>
</dbReference>
<dbReference type="Pfam" id="PF00312">
    <property type="entry name" value="Ribosomal_S15"/>
    <property type="match status" value="1"/>
</dbReference>
<dbReference type="PANTHER" id="PTHR23321">
    <property type="entry name" value="RIBOSOMAL PROTEIN S15, BACTERIAL AND ORGANELLAR"/>
    <property type="match status" value="1"/>
</dbReference>
<evidence type="ECO:0000256" key="2">
    <source>
        <dbReference type="ARBA" id="ARBA00022980"/>
    </source>
</evidence>
<dbReference type="GO" id="GO:0005840">
    <property type="term" value="C:ribosome"/>
    <property type="evidence" value="ECO:0007669"/>
    <property type="project" value="UniProtKB-KW"/>
</dbReference>